<dbReference type="Gene3D" id="3.90.1300.10">
    <property type="entry name" value="Amidase signature (AS) domain"/>
    <property type="match status" value="1"/>
</dbReference>
<dbReference type="EMBL" id="WNZX01000001">
    <property type="protein sequence ID" value="MUG69276.1"/>
    <property type="molecule type" value="Genomic_DNA"/>
</dbReference>
<sequence>MNGISSQSFGYGKPLTNEDAAVLAYRVYKYLLPFTLPEASITEMQKAMESGRLTSEELVQQYLTRIEKYDDKGPALNAILTLNPEAIHIAKALDAERAERGPRGPLHGIPIIVKDNIDTVDMPTTSGCICLEGAMAPDDAAQVKKLKDAGAIILAKSNLHEFAFGYTTVSSLGGQTLNPYDLTRVPGGSSGGTGAAIAANFAAVGLGTDTGGSIRVPSSFNSLVGIRPTVGLSSVDGIAPLAHAQDTGGPIARSVEDAALILNATAGYDPNDVSTAKSVGFVPEDYTAYLDKEGLKGARIGIVREVFGTNPEVNQVMNQAIEDMKKAGAIIVDDVKIPNFAEINKYGSLSAWEFKFNFNDYLKSLGAEAPFHSLDDIIKSGKYHPSNEQMLQQRNSRESLNSEEYKDILLHRTKLAQEAILKMMADNQLEALIFPTSANPPVKIDNTQMKEYQNIGEGFKLSSFTFWPTVTVPAGFTSDGLPVGMDFFGRAFSEATLLKLAYSFEQNTHHRKAPELTP</sequence>
<reference evidence="2 3" key="1">
    <citation type="submission" date="2019-11" db="EMBL/GenBank/DDBJ databases">
        <title>Draft genome sequences of five Paenibacillus species of dairy origin.</title>
        <authorList>
            <person name="Olajide A.M."/>
            <person name="Chen S."/>
            <person name="Lapointe G."/>
        </authorList>
    </citation>
    <scope>NUCLEOTIDE SEQUENCE [LARGE SCALE GENOMIC DNA]</scope>
    <source>
        <strain evidence="2 3">2CS3</strain>
    </source>
</reference>
<gene>
    <name evidence="2" type="ORF">GNP93_01160</name>
</gene>
<evidence type="ECO:0000313" key="3">
    <source>
        <dbReference type="Proteomes" id="UP000450917"/>
    </source>
</evidence>
<evidence type="ECO:0000259" key="1">
    <source>
        <dbReference type="Pfam" id="PF01425"/>
    </source>
</evidence>
<dbReference type="Proteomes" id="UP000450917">
    <property type="component" value="Unassembled WGS sequence"/>
</dbReference>
<dbReference type="Pfam" id="PF01425">
    <property type="entry name" value="Amidase"/>
    <property type="match status" value="1"/>
</dbReference>
<feature type="domain" description="Amidase" evidence="1">
    <location>
        <begin position="57"/>
        <end position="498"/>
    </location>
</feature>
<dbReference type="PIRSF" id="PIRSF001221">
    <property type="entry name" value="Amidase_fungi"/>
    <property type="match status" value="1"/>
</dbReference>
<keyword evidence="3" id="KW-1185">Reference proteome</keyword>
<evidence type="ECO:0000313" key="2">
    <source>
        <dbReference type="EMBL" id="MUG69276.1"/>
    </source>
</evidence>
<protein>
    <submittedName>
        <fullName evidence="2">Amidase</fullName>
    </submittedName>
</protein>
<dbReference type="PANTHER" id="PTHR42678:SF34">
    <property type="entry name" value="OS04G0183300 PROTEIN"/>
    <property type="match status" value="1"/>
</dbReference>
<dbReference type="InterPro" id="IPR036928">
    <property type="entry name" value="AS_sf"/>
</dbReference>
<dbReference type="InterPro" id="IPR020556">
    <property type="entry name" value="Amidase_CS"/>
</dbReference>
<dbReference type="AlphaFoldDB" id="A0A7X2Z6L6"/>
<proteinExistence type="predicted"/>
<accession>A0A7X2Z6L6</accession>
<dbReference type="InterPro" id="IPR023631">
    <property type="entry name" value="Amidase_dom"/>
</dbReference>
<name>A0A7X2Z6L6_9BACL</name>
<organism evidence="2 3">
    <name type="scientific">Paenibacillus validus</name>
    <dbReference type="NCBI Taxonomy" id="44253"/>
    <lineage>
        <taxon>Bacteria</taxon>
        <taxon>Bacillati</taxon>
        <taxon>Bacillota</taxon>
        <taxon>Bacilli</taxon>
        <taxon>Bacillales</taxon>
        <taxon>Paenibacillaceae</taxon>
        <taxon>Paenibacillus</taxon>
    </lineage>
</organism>
<dbReference type="PANTHER" id="PTHR42678">
    <property type="entry name" value="AMIDASE"/>
    <property type="match status" value="1"/>
</dbReference>
<dbReference type="PROSITE" id="PS00571">
    <property type="entry name" value="AMIDASES"/>
    <property type="match status" value="1"/>
</dbReference>
<comment type="caution">
    <text evidence="2">The sequence shown here is derived from an EMBL/GenBank/DDBJ whole genome shotgun (WGS) entry which is preliminary data.</text>
</comment>
<dbReference type="SUPFAM" id="SSF75304">
    <property type="entry name" value="Amidase signature (AS) enzymes"/>
    <property type="match status" value="1"/>
</dbReference>